<evidence type="ECO:0000256" key="1">
    <source>
        <dbReference type="SAM" id="MobiDB-lite"/>
    </source>
</evidence>
<name>A0A9P7RHV3_9PEZI</name>
<dbReference type="Proteomes" id="UP000699042">
    <property type="component" value="Unassembled WGS sequence"/>
</dbReference>
<keyword evidence="3" id="KW-1185">Reference proteome</keyword>
<feature type="region of interest" description="Disordered" evidence="1">
    <location>
        <begin position="65"/>
        <end position="85"/>
    </location>
</feature>
<comment type="caution">
    <text evidence="2">The sequence shown here is derived from an EMBL/GenBank/DDBJ whole genome shotgun (WGS) entry which is preliminary data.</text>
</comment>
<organism evidence="2 3">
    <name type="scientific">Colletotrichum scovillei</name>
    <dbReference type="NCBI Taxonomy" id="1209932"/>
    <lineage>
        <taxon>Eukaryota</taxon>
        <taxon>Fungi</taxon>
        <taxon>Dikarya</taxon>
        <taxon>Ascomycota</taxon>
        <taxon>Pezizomycotina</taxon>
        <taxon>Sordariomycetes</taxon>
        <taxon>Hypocreomycetidae</taxon>
        <taxon>Glomerellales</taxon>
        <taxon>Glomerellaceae</taxon>
        <taxon>Colletotrichum</taxon>
        <taxon>Colletotrichum acutatum species complex</taxon>
    </lineage>
</organism>
<accession>A0A9P7RHV3</accession>
<evidence type="ECO:0000313" key="3">
    <source>
        <dbReference type="Proteomes" id="UP000699042"/>
    </source>
</evidence>
<proteinExistence type="predicted"/>
<sequence>MAWCGPVTVVSSENRHHFNHLPMASHAQVRIRTLRNGHCGWRCHPAVLNAAFILMQHKPMKLQGTNWKGQSKVRTQSPACCPRVH</sequence>
<dbReference type="EMBL" id="JAESDN010000001">
    <property type="protein sequence ID" value="KAG7058848.1"/>
    <property type="molecule type" value="Genomic_DNA"/>
</dbReference>
<feature type="compositionally biased region" description="Polar residues" evidence="1">
    <location>
        <begin position="65"/>
        <end position="78"/>
    </location>
</feature>
<reference evidence="2" key="1">
    <citation type="submission" date="2021-05" db="EMBL/GenBank/DDBJ databases">
        <title>Comparative genomics of three Colletotrichum scovillei strains and genetic complementation revealed genes involved fungal growth and virulence on chili pepper.</title>
        <authorList>
            <person name="Hsieh D.-K."/>
            <person name="Chuang S.-C."/>
            <person name="Chen C.-Y."/>
            <person name="Chao Y.-T."/>
            <person name="Lu M.-Y.J."/>
            <person name="Lee M.-H."/>
            <person name="Shih M.-C."/>
        </authorList>
    </citation>
    <scope>NUCLEOTIDE SEQUENCE</scope>
    <source>
        <strain evidence="2">Coll-153</strain>
    </source>
</reference>
<protein>
    <submittedName>
        <fullName evidence="2">Uncharacterized protein</fullName>
    </submittedName>
</protein>
<evidence type="ECO:0000313" key="2">
    <source>
        <dbReference type="EMBL" id="KAG7058848.1"/>
    </source>
</evidence>
<gene>
    <name evidence="2" type="ORF">JMJ77_006217</name>
</gene>
<dbReference type="AlphaFoldDB" id="A0A9P7RHV3"/>